<dbReference type="AlphaFoldDB" id="A0AAI9T0M2"/>
<dbReference type="SMART" id="SM00027">
    <property type="entry name" value="EH"/>
    <property type="match status" value="1"/>
</dbReference>
<proteinExistence type="predicted"/>
<feature type="compositionally biased region" description="Polar residues" evidence="1">
    <location>
        <begin position="62"/>
        <end position="75"/>
    </location>
</feature>
<feature type="compositionally biased region" description="Polar residues" evidence="1">
    <location>
        <begin position="231"/>
        <end position="248"/>
    </location>
</feature>
<feature type="domain" description="EH" evidence="2">
    <location>
        <begin position="645"/>
        <end position="690"/>
    </location>
</feature>
<dbReference type="Gene3D" id="1.10.238.10">
    <property type="entry name" value="EF-hand"/>
    <property type="match status" value="1"/>
</dbReference>
<feature type="domain" description="EF-hand" evidence="3">
    <location>
        <begin position="648"/>
        <end position="683"/>
    </location>
</feature>
<dbReference type="GO" id="GO:0005509">
    <property type="term" value="F:calcium ion binding"/>
    <property type="evidence" value="ECO:0007669"/>
    <property type="project" value="InterPro"/>
</dbReference>
<dbReference type="GO" id="GO:0005886">
    <property type="term" value="C:plasma membrane"/>
    <property type="evidence" value="ECO:0007669"/>
    <property type="project" value="TreeGrafter"/>
</dbReference>
<organism evidence="4 5">
    <name type="scientific">Candida oxycetoniae</name>
    <dbReference type="NCBI Taxonomy" id="497107"/>
    <lineage>
        <taxon>Eukaryota</taxon>
        <taxon>Fungi</taxon>
        <taxon>Dikarya</taxon>
        <taxon>Ascomycota</taxon>
        <taxon>Saccharomycotina</taxon>
        <taxon>Pichiomycetes</taxon>
        <taxon>Debaryomycetaceae</taxon>
        <taxon>Candida/Lodderomyces clade</taxon>
        <taxon>Candida</taxon>
    </lineage>
</organism>
<dbReference type="PANTHER" id="PTHR11216:SF174">
    <property type="entry name" value="GH06923P"/>
    <property type="match status" value="1"/>
</dbReference>
<name>A0AAI9T0M2_9ASCO</name>
<evidence type="ECO:0000259" key="2">
    <source>
        <dbReference type="PROSITE" id="PS50031"/>
    </source>
</evidence>
<dbReference type="GO" id="GO:0005737">
    <property type="term" value="C:cytoplasm"/>
    <property type="evidence" value="ECO:0007669"/>
    <property type="project" value="TreeGrafter"/>
</dbReference>
<reference evidence="4" key="1">
    <citation type="journal article" date="2022" name="DNA Res.">
        <title>Genome analysis of five recently described species of the CUG-Ser clade uncovers Candida theae as a new hybrid lineage with pathogenic potential in the Candida parapsilosis species complex.</title>
        <authorList>
            <person name="Mixao V."/>
            <person name="Del Olmo V."/>
            <person name="Hegedusova E."/>
            <person name="Saus E."/>
            <person name="Pryszcz L."/>
            <person name="Cillingova A."/>
            <person name="Nosek J."/>
            <person name="Gabaldon T."/>
        </authorList>
    </citation>
    <scope>NUCLEOTIDE SEQUENCE</scope>
    <source>
        <strain evidence="4">CBS 10844</strain>
    </source>
</reference>
<feature type="region of interest" description="Disordered" evidence="1">
    <location>
        <begin position="434"/>
        <end position="503"/>
    </location>
</feature>
<protein>
    <submittedName>
        <fullName evidence="4">IRS4</fullName>
    </submittedName>
</protein>
<dbReference type="EMBL" id="JAHUZD010000025">
    <property type="protein sequence ID" value="KAI3406260.2"/>
    <property type="molecule type" value="Genomic_DNA"/>
</dbReference>
<comment type="caution">
    <text evidence="4">The sequence shown here is derived from an EMBL/GenBank/DDBJ whole genome shotgun (WGS) entry which is preliminary data.</text>
</comment>
<dbReference type="PANTHER" id="PTHR11216">
    <property type="entry name" value="EH DOMAIN"/>
    <property type="match status" value="1"/>
</dbReference>
<feature type="compositionally biased region" description="Polar residues" evidence="1">
    <location>
        <begin position="594"/>
        <end position="609"/>
    </location>
</feature>
<sequence length="714" mass="79843">MANDSAASAAALAAFNAGKKKEELQSSSNTRDANSIYSLSEASKKSRSRLQPSAKPGHSRVCTPSSVTNRKCGNYSSDVSSSSATTSPRPPLKLDTQVRGSPKAYMSSPELNSDNCSGEYFELPARHVRAEALRSPKYSPHSPRDMIYNVKNSIDSKAIVNDASSKRLSVNYSPQEMLRSLKTSLNEKSKVSNNAKMSENDFGKYGLSDMTRGQQQQQQQQQHHHHQQQQPADSNRKLTASNTNTSIGLSPGIELNKNSMDTNTGIRYDPSYNSSYSSFESGGPTDNDNKKQVPARHGITLDVTDYDKESSANDVSIIVPVKSQLPAESQRSKSYIRRKPPPSFYDEECAADVSCGDDDYYYLGSHESTSPGAVELMHQMTSHGKSAETFSSGDIPVPPLDDAMSFTDNDDSVSETKRGDSKFIQFPDIHKHHHHSKKLFRSSNHQRNKGSHHVVFSDPDSDEDSNNTRDNNNDDDADVEDTSESGSRIVSPSTLLTGGPQPVQFRTTMRKTNKRKERKSKFNEYKPWKSHNDLNYLTEQERKRYEGVWVSNKGNYINFITTKLHGVNYSMSDFSKSNFDHFDDSMKAALISTNTITPETKGESSPSQSGKDDDTAVMAKPPSNIEPIELNQLILNAVVKRIWNRSRLPEDTLEQIWNLVDFRRDGTLNKDEFLVGMWLVDQCLYGRKLPKKVEPVVWESLNGIGVNINFRRKK</sequence>
<dbReference type="GeneID" id="73378719"/>
<keyword evidence="5" id="KW-1185">Reference proteome</keyword>
<accession>A0AAI9T0M2</accession>
<feature type="compositionally biased region" description="Polar residues" evidence="1">
    <location>
        <begin position="25"/>
        <end position="41"/>
    </location>
</feature>
<evidence type="ECO:0000256" key="1">
    <source>
        <dbReference type="SAM" id="MobiDB-lite"/>
    </source>
</evidence>
<gene>
    <name evidence="4" type="ORF">KGF56_001102</name>
</gene>
<dbReference type="InterPro" id="IPR000261">
    <property type="entry name" value="EH_dom"/>
</dbReference>
<dbReference type="RefSeq" id="XP_049182005.1">
    <property type="nucleotide sequence ID" value="XM_049322190.1"/>
</dbReference>
<feature type="compositionally biased region" description="Acidic residues" evidence="1">
    <location>
        <begin position="473"/>
        <end position="483"/>
    </location>
</feature>
<dbReference type="SUPFAM" id="SSF47473">
    <property type="entry name" value="EF-hand"/>
    <property type="match status" value="1"/>
</dbReference>
<dbReference type="InterPro" id="IPR002048">
    <property type="entry name" value="EF_hand_dom"/>
</dbReference>
<dbReference type="GO" id="GO:0006897">
    <property type="term" value="P:endocytosis"/>
    <property type="evidence" value="ECO:0007669"/>
    <property type="project" value="UniProtKB-ARBA"/>
</dbReference>
<dbReference type="InterPro" id="IPR011992">
    <property type="entry name" value="EF-hand-dom_pair"/>
</dbReference>
<dbReference type="PROSITE" id="PS50031">
    <property type="entry name" value="EH"/>
    <property type="match status" value="1"/>
</dbReference>
<evidence type="ECO:0000259" key="3">
    <source>
        <dbReference type="PROSITE" id="PS50222"/>
    </source>
</evidence>
<feature type="region of interest" description="Disordered" evidence="1">
    <location>
        <begin position="594"/>
        <end position="617"/>
    </location>
</feature>
<feature type="compositionally biased region" description="Polar residues" evidence="1">
    <location>
        <begin position="256"/>
        <end position="265"/>
    </location>
</feature>
<evidence type="ECO:0000313" key="5">
    <source>
        <dbReference type="Proteomes" id="UP001202479"/>
    </source>
</evidence>
<feature type="compositionally biased region" description="Polar residues" evidence="1">
    <location>
        <begin position="486"/>
        <end position="496"/>
    </location>
</feature>
<feature type="region of interest" description="Disordered" evidence="1">
    <location>
        <begin position="16"/>
        <end position="111"/>
    </location>
</feature>
<dbReference type="Proteomes" id="UP001202479">
    <property type="component" value="Unassembled WGS sequence"/>
</dbReference>
<feature type="region of interest" description="Disordered" evidence="1">
    <location>
        <begin position="184"/>
        <end position="269"/>
    </location>
</feature>
<evidence type="ECO:0000313" key="4">
    <source>
        <dbReference type="EMBL" id="KAI3406260.2"/>
    </source>
</evidence>
<dbReference type="PROSITE" id="PS50222">
    <property type="entry name" value="EF_HAND_2"/>
    <property type="match status" value="1"/>
</dbReference>
<feature type="compositionally biased region" description="Low complexity" evidence="1">
    <location>
        <begin position="76"/>
        <end position="87"/>
    </location>
</feature>
<feature type="compositionally biased region" description="Basic residues" evidence="1">
    <location>
        <begin position="434"/>
        <end position="452"/>
    </location>
</feature>
<dbReference type="Pfam" id="PF12763">
    <property type="entry name" value="EH"/>
    <property type="match status" value="1"/>
</dbReference>
<dbReference type="CDD" id="cd00052">
    <property type="entry name" value="EH"/>
    <property type="match status" value="1"/>
</dbReference>
<feature type="region of interest" description="Disordered" evidence="1">
    <location>
        <begin position="384"/>
        <end position="417"/>
    </location>
</feature>